<feature type="compositionally biased region" description="Polar residues" evidence="1">
    <location>
        <begin position="1115"/>
        <end position="1126"/>
    </location>
</feature>
<evidence type="ECO:0000313" key="3">
    <source>
        <dbReference type="EMBL" id="KIO30324.1"/>
    </source>
</evidence>
<dbReference type="OrthoDB" id="2548929at2759"/>
<feature type="compositionally biased region" description="Polar residues" evidence="1">
    <location>
        <begin position="114"/>
        <end position="124"/>
    </location>
</feature>
<dbReference type="STRING" id="1051891.A0A0C3QRF0"/>
<evidence type="ECO:0000256" key="2">
    <source>
        <dbReference type="SAM" id="Phobius"/>
    </source>
</evidence>
<feature type="compositionally biased region" description="Polar residues" evidence="1">
    <location>
        <begin position="85"/>
        <end position="98"/>
    </location>
</feature>
<feature type="region of interest" description="Disordered" evidence="1">
    <location>
        <begin position="581"/>
        <end position="605"/>
    </location>
</feature>
<sequence>MTSASVENGGHGEQLQLPEPFAAIASSTAHRLVKPRLELHSFFFACFSIFCIFFTAYLSNPTEASFRTFVTELAFRRHITKLSGGQLSSDDSTTGDVNPSSGLSPSRGGRRQADASSTPSSVTPNGPGFHFSNRANISLRTPAHVFRSFLFFTIVIVTPVSNSKASASDAHPGKDRSGGKPVSSAATLEGSWYIGAFGQWWLAGTLEFPKTLSRKPPSAKEQLLGDEAAISPFDQKGGVLSMKSLDRGAPLRSAVPSTPLVKLSPVKPAAAAANGKVKRRRSVARKSNPQGCNTNASDDEGTPIRSTTPPPLPQSVSLPLHSTRLPPTQATQHPLPCATRTAGVERVRLTPSKPTSASYSHGTALPSQSSCSPQLRKSPSQHLATLDQHPAVIEVLNQIKSTESHLSELQSQFTSFTTTASAQRQILQQTLDESREKKVQDDKTRAESKSRLKSLEDSRQTAELSKRGVEKRLKGVQTQYDLALHRIEQLEEEIQELQKVMAEDESRVIQSGIEASETEVEMGRKIAAKKRELALAEELVTKLETRAQELECSIDEAKAKLAKAKADADEKQKSRVSLLLQQRPSAARSRPSSGQFGPPSGSSNDLALAASIAAHRSPGQFAFPPANPPGPPPHARQHAPVQSSILQRRKIPATAEPEPLQLAKPGPTAGPSPDDPPVTAKSMRPRAASLSGNTTVIVDTTGIPGFAAVGPRNVGGVTPSSGVGVIGRGPPPRIGSNKALEMDSLIPPASAFARRMSTPSAPRHPSSTFRPFGDSDSESEISLQPGTSRSSYDDGNSLSTFATSLLPQSLVKSIEGDNSALPSPAASRPSSNSFAHPYAMQQSSDGSPTSHRRSFSWGRWGGNNGRATVTANGGVVLQQFSPHSTDYSSPDLSVSSPISFGSSNGGRFSDRYDHPVDFSPSISSGSASQHSFERYPSSAAPPPMETVDEDKASKYRRWFPYFINSQAAQLAVFPRSNEFASVQSSAASTKSSKSKSGLNPDAKVFTFSRSRNSLHVSPPASADPTKAGETGNVDSSGPSDIQPNTAQIPHPSFASRMYGSLGFNHRPTAQTQGAHEDATASGTPTGNFFSSLLAFAPSPAERRALQRSLERSKEVVNNGSLGTKGSASREVLPISPFASPLPSAQSSAVDLHHTPSAASAPWDREIQGKAPNSSEVSPPKSSPVEKRTFSSLWLRNKAARTSNSSLTSTDVVEKDKDSKAPENKALDTVTGVPSEIENPVFGGRFRFTRQKSGNQENPVTSKE</sequence>
<evidence type="ECO:0000256" key="1">
    <source>
        <dbReference type="SAM" id="MobiDB-lite"/>
    </source>
</evidence>
<dbReference type="HOGENOM" id="CLU_006839_0_0_1"/>
<feature type="compositionally biased region" description="Basic and acidic residues" evidence="1">
    <location>
        <begin position="1103"/>
        <end position="1114"/>
    </location>
</feature>
<reference evidence="4" key="2">
    <citation type="submission" date="2015-01" db="EMBL/GenBank/DDBJ databases">
        <title>Evolutionary Origins and Diversification of the Mycorrhizal Mutualists.</title>
        <authorList>
            <consortium name="DOE Joint Genome Institute"/>
            <consortium name="Mycorrhizal Genomics Consortium"/>
            <person name="Kohler A."/>
            <person name="Kuo A."/>
            <person name="Nagy L.G."/>
            <person name="Floudas D."/>
            <person name="Copeland A."/>
            <person name="Barry K.W."/>
            <person name="Cichocki N."/>
            <person name="Veneault-Fourrey C."/>
            <person name="LaButti K."/>
            <person name="Lindquist E.A."/>
            <person name="Lipzen A."/>
            <person name="Lundell T."/>
            <person name="Morin E."/>
            <person name="Murat C."/>
            <person name="Riley R."/>
            <person name="Ohm R."/>
            <person name="Sun H."/>
            <person name="Tunlid A."/>
            <person name="Henrissat B."/>
            <person name="Grigoriev I.V."/>
            <person name="Hibbett D.S."/>
            <person name="Martin F."/>
        </authorList>
    </citation>
    <scope>NUCLEOTIDE SEQUENCE [LARGE SCALE GENOMIC DNA]</scope>
    <source>
        <strain evidence="4">MUT 4182</strain>
    </source>
</reference>
<feature type="compositionally biased region" description="Polar residues" evidence="1">
    <location>
        <begin position="1032"/>
        <end position="1047"/>
    </location>
</feature>
<feature type="region of interest" description="Disordered" evidence="1">
    <location>
        <begin position="911"/>
        <end position="948"/>
    </location>
</feature>
<keyword evidence="2" id="KW-0812">Transmembrane</keyword>
<feature type="compositionally biased region" description="Low complexity" evidence="1">
    <location>
        <begin position="819"/>
        <end position="833"/>
    </location>
</feature>
<accession>A0A0C3QRF0</accession>
<feature type="region of interest" description="Disordered" evidence="1">
    <location>
        <begin position="163"/>
        <end position="182"/>
    </location>
</feature>
<feature type="compositionally biased region" description="Polar residues" evidence="1">
    <location>
        <begin position="780"/>
        <end position="795"/>
    </location>
</feature>
<feature type="region of interest" description="Disordered" evidence="1">
    <location>
        <begin position="266"/>
        <end position="377"/>
    </location>
</feature>
<feature type="region of interest" description="Disordered" evidence="1">
    <location>
        <begin position="618"/>
        <end position="695"/>
    </location>
</feature>
<feature type="compositionally biased region" description="Basic and acidic residues" evidence="1">
    <location>
        <begin position="1211"/>
        <end position="1224"/>
    </location>
</feature>
<evidence type="ECO:0000313" key="4">
    <source>
        <dbReference type="Proteomes" id="UP000054248"/>
    </source>
</evidence>
<feature type="compositionally biased region" description="Polar residues" evidence="1">
    <location>
        <begin position="920"/>
        <end position="930"/>
    </location>
</feature>
<gene>
    <name evidence="3" type="ORF">M407DRAFT_155326</name>
</gene>
<evidence type="ECO:0008006" key="5">
    <source>
        <dbReference type="Google" id="ProtNLM"/>
    </source>
</evidence>
<dbReference type="EMBL" id="KN822973">
    <property type="protein sequence ID" value="KIO30324.1"/>
    <property type="molecule type" value="Genomic_DNA"/>
</dbReference>
<keyword evidence="2" id="KW-0472">Membrane</keyword>
<feature type="transmembrane region" description="Helical" evidence="2">
    <location>
        <begin position="39"/>
        <end position="58"/>
    </location>
</feature>
<protein>
    <recommendedName>
        <fullName evidence="5">Proteophosphoglycan ppg4</fullName>
    </recommendedName>
</protein>
<feature type="region of interest" description="Disordered" evidence="1">
    <location>
        <begin position="816"/>
        <end position="860"/>
    </location>
</feature>
<keyword evidence="2" id="KW-1133">Transmembrane helix</keyword>
<feature type="compositionally biased region" description="Polar residues" evidence="1">
    <location>
        <begin position="757"/>
        <end position="769"/>
    </location>
</feature>
<feature type="region of interest" description="Disordered" evidence="1">
    <location>
        <begin position="1009"/>
        <end position="1085"/>
    </location>
</feature>
<dbReference type="Proteomes" id="UP000054248">
    <property type="component" value="Unassembled WGS sequence"/>
</dbReference>
<feature type="compositionally biased region" description="Polar residues" evidence="1">
    <location>
        <begin position="352"/>
        <end position="377"/>
    </location>
</feature>
<proteinExistence type="predicted"/>
<organism evidence="3 4">
    <name type="scientific">Tulasnella calospora MUT 4182</name>
    <dbReference type="NCBI Taxonomy" id="1051891"/>
    <lineage>
        <taxon>Eukaryota</taxon>
        <taxon>Fungi</taxon>
        <taxon>Dikarya</taxon>
        <taxon>Basidiomycota</taxon>
        <taxon>Agaricomycotina</taxon>
        <taxon>Agaricomycetes</taxon>
        <taxon>Cantharellales</taxon>
        <taxon>Tulasnellaceae</taxon>
        <taxon>Tulasnella</taxon>
    </lineage>
</organism>
<feature type="region of interest" description="Disordered" evidence="1">
    <location>
        <begin position="754"/>
        <end position="795"/>
    </location>
</feature>
<keyword evidence="4" id="KW-1185">Reference proteome</keyword>
<name>A0A0C3QRF0_9AGAM</name>
<feature type="region of interest" description="Disordered" evidence="1">
    <location>
        <begin position="1242"/>
        <end position="1263"/>
    </location>
</feature>
<feature type="compositionally biased region" description="Low complexity" evidence="1">
    <location>
        <begin position="583"/>
        <end position="603"/>
    </location>
</feature>
<feature type="region of interest" description="Disordered" evidence="1">
    <location>
        <begin position="1103"/>
        <end position="1127"/>
    </location>
</feature>
<feature type="compositionally biased region" description="Polar residues" evidence="1">
    <location>
        <begin position="1250"/>
        <end position="1263"/>
    </location>
</feature>
<feature type="compositionally biased region" description="Pro residues" evidence="1">
    <location>
        <begin position="625"/>
        <end position="634"/>
    </location>
</feature>
<feature type="compositionally biased region" description="Polar residues" evidence="1">
    <location>
        <begin position="1189"/>
        <end position="1210"/>
    </location>
</feature>
<feature type="region of interest" description="Disordered" evidence="1">
    <location>
        <begin position="85"/>
        <end position="127"/>
    </location>
</feature>
<reference evidence="3 4" key="1">
    <citation type="submission" date="2014-04" db="EMBL/GenBank/DDBJ databases">
        <authorList>
            <consortium name="DOE Joint Genome Institute"/>
            <person name="Kuo A."/>
            <person name="Girlanda M."/>
            <person name="Perotto S."/>
            <person name="Kohler A."/>
            <person name="Nagy L.G."/>
            <person name="Floudas D."/>
            <person name="Copeland A."/>
            <person name="Barry K.W."/>
            <person name="Cichocki N."/>
            <person name="Veneault-Fourrey C."/>
            <person name="LaButti K."/>
            <person name="Lindquist E.A."/>
            <person name="Lipzen A."/>
            <person name="Lundell T."/>
            <person name="Morin E."/>
            <person name="Murat C."/>
            <person name="Sun H."/>
            <person name="Tunlid A."/>
            <person name="Henrissat B."/>
            <person name="Grigoriev I.V."/>
            <person name="Hibbett D.S."/>
            <person name="Martin F."/>
            <person name="Nordberg H.P."/>
            <person name="Cantor M.N."/>
            <person name="Hua S.X."/>
        </authorList>
    </citation>
    <scope>NUCLEOTIDE SEQUENCE [LARGE SCALE GENOMIC DNA]</scope>
    <source>
        <strain evidence="3 4">MUT 4182</strain>
    </source>
</reference>
<dbReference type="AlphaFoldDB" id="A0A0C3QRF0"/>
<feature type="compositionally biased region" description="Polar residues" evidence="1">
    <location>
        <begin position="840"/>
        <end position="849"/>
    </location>
</feature>
<feature type="region of interest" description="Disordered" evidence="1">
    <location>
        <begin position="432"/>
        <end position="463"/>
    </location>
</feature>
<feature type="region of interest" description="Disordered" evidence="1">
    <location>
        <begin position="1141"/>
        <end position="1224"/>
    </location>
</feature>